<name>A0A1W1BQT0_9ZZZZ</name>
<sequence>MVKFLLIIIGLSNLSLAIVTSIDQIATDSQTKLQWQDEVYLESEGIAENKEIEEGKALNWENAIKYCENLTLGGKDDWRLPNKYELVSIVDYNESSSSTIIDGFINSSNDRFWTSTSVYNKSDILYIILFGVGVIITESKSNVCLVRCVRGGL</sequence>
<evidence type="ECO:0000313" key="2">
    <source>
        <dbReference type="EMBL" id="SFV55825.1"/>
    </source>
</evidence>
<dbReference type="PANTHER" id="PTHR35812">
    <property type="entry name" value="LIPOPROTEIN"/>
    <property type="match status" value="1"/>
</dbReference>
<evidence type="ECO:0000259" key="1">
    <source>
        <dbReference type="Pfam" id="PF07603"/>
    </source>
</evidence>
<dbReference type="PANTHER" id="PTHR35812:SF1">
    <property type="entry name" value="LIPOPROTEIN"/>
    <property type="match status" value="1"/>
</dbReference>
<gene>
    <name evidence="2" type="ORF">MNB_SV-9-164</name>
</gene>
<feature type="domain" description="Lcl C-terminal" evidence="1">
    <location>
        <begin position="25"/>
        <end position="150"/>
    </location>
</feature>
<dbReference type="AlphaFoldDB" id="A0A1W1BQT0"/>
<dbReference type="InterPro" id="IPR011460">
    <property type="entry name" value="Lcl_C"/>
</dbReference>
<dbReference type="EMBL" id="FPHG01000029">
    <property type="protein sequence ID" value="SFV55825.1"/>
    <property type="molecule type" value="Genomic_DNA"/>
</dbReference>
<dbReference type="Pfam" id="PF07603">
    <property type="entry name" value="Lcl_C"/>
    <property type="match status" value="1"/>
</dbReference>
<reference evidence="2" key="1">
    <citation type="submission" date="2016-10" db="EMBL/GenBank/DDBJ databases">
        <authorList>
            <person name="de Groot N.N."/>
        </authorList>
    </citation>
    <scope>NUCLEOTIDE SEQUENCE</scope>
</reference>
<protein>
    <submittedName>
        <fullName evidence="2">Fimh-like protein</fullName>
    </submittedName>
</protein>
<proteinExistence type="predicted"/>
<accession>A0A1W1BQT0</accession>
<organism evidence="2">
    <name type="scientific">hydrothermal vent metagenome</name>
    <dbReference type="NCBI Taxonomy" id="652676"/>
    <lineage>
        <taxon>unclassified sequences</taxon>
        <taxon>metagenomes</taxon>
        <taxon>ecological metagenomes</taxon>
    </lineage>
</organism>